<dbReference type="HOGENOM" id="CLU_2263223_0_0_1"/>
<accession>A0A074WZJ3</accession>
<gene>
    <name evidence="2" type="ORF">M437DRAFT_62210</name>
</gene>
<proteinExistence type="predicted"/>
<organism evidence="2 3">
    <name type="scientific">Aureobasidium melanogenum (strain CBS 110374)</name>
    <name type="common">Aureobasidium pullulans var. melanogenum</name>
    <dbReference type="NCBI Taxonomy" id="1043003"/>
    <lineage>
        <taxon>Eukaryota</taxon>
        <taxon>Fungi</taxon>
        <taxon>Dikarya</taxon>
        <taxon>Ascomycota</taxon>
        <taxon>Pezizomycotina</taxon>
        <taxon>Dothideomycetes</taxon>
        <taxon>Dothideomycetidae</taxon>
        <taxon>Dothideales</taxon>
        <taxon>Saccotheciaceae</taxon>
        <taxon>Aureobasidium</taxon>
    </lineage>
</organism>
<feature type="region of interest" description="Disordered" evidence="1">
    <location>
        <begin position="82"/>
        <end position="103"/>
    </location>
</feature>
<dbReference type="AlphaFoldDB" id="A0A074WZJ3"/>
<keyword evidence="3" id="KW-1185">Reference proteome</keyword>
<evidence type="ECO:0000256" key="1">
    <source>
        <dbReference type="SAM" id="MobiDB-lite"/>
    </source>
</evidence>
<name>A0A074WZJ3_AURM1</name>
<dbReference type="GeneID" id="63917406"/>
<protein>
    <submittedName>
        <fullName evidence="2">Uncharacterized protein</fullName>
    </submittedName>
</protein>
<dbReference type="Proteomes" id="UP000030672">
    <property type="component" value="Unassembled WGS sequence"/>
</dbReference>
<evidence type="ECO:0000313" key="3">
    <source>
        <dbReference type="Proteomes" id="UP000030672"/>
    </source>
</evidence>
<dbReference type="EMBL" id="KL584824">
    <property type="protein sequence ID" value="KEQ67841.1"/>
    <property type="molecule type" value="Genomic_DNA"/>
</dbReference>
<reference evidence="2 3" key="1">
    <citation type="journal article" date="2014" name="BMC Genomics">
        <title>Genome sequencing of four Aureobasidium pullulans varieties: biotechnological potential, stress tolerance, and description of new species.</title>
        <authorList>
            <person name="Gostin Ar C."/>
            <person name="Ohm R.A."/>
            <person name="Kogej T."/>
            <person name="Sonjak S."/>
            <person name="Turk M."/>
            <person name="Zajc J."/>
            <person name="Zalar P."/>
            <person name="Grube M."/>
            <person name="Sun H."/>
            <person name="Han J."/>
            <person name="Sharma A."/>
            <person name="Chiniquy J."/>
            <person name="Ngan C.Y."/>
            <person name="Lipzen A."/>
            <person name="Barry K."/>
            <person name="Grigoriev I.V."/>
            <person name="Gunde-Cimerman N."/>
        </authorList>
    </citation>
    <scope>NUCLEOTIDE SEQUENCE [LARGE SCALE GENOMIC DNA]</scope>
    <source>
        <strain evidence="2 3">CBS 110374</strain>
    </source>
</reference>
<sequence>MATCWMSNKTKPTLLRHVVALPRGPVSWNVYEYVKAAHEVRRVRQSLVTDYEALAERGDQNIGEYNDEQTLLCVDGGQKGGSIRTSREEAQEGHAAAGCDFRF</sequence>
<evidence type="ECO:0000313" key="2">
    <source>
        <dbReference type="EMBL" id="KEQ67841.1"/>
    </source>
</evidence>
<dbReference type="RefSeq" id="XP_040884863.1">
    <property type="nucleotide sequence ID" value="XM_041024033.1"/>
</dbReference>